<feature type="region of interest" description="Disordered" evidence="1">
    <location>
        <begin position="1"/>
        <end position="29"/>
    </location>
</feature>
<feature type="compositionally biased region" description="Low complexity" evidence="1">
    <location>
        <begin position="1"/>
        <end position="10"/>
    </location>
</feature>
<organism evidence="2">
    <name type="scientific">Oryza barthii</name>
    <dbReference type="NCBI Taxonomy" id="65489"/>
    <lineage>
        <taxon>Eukaryota</taxon>
        <taxon>Viridiplantae</taxon>
        <taxon>Streptophyta</taxon>
        <taxon>Embryophyta</taxon>
        <taxon>Tracheophyta</taxon>
        <taxon>Spermatophyta</taxon>
        <taxon>Magnoliopsida</taxon>
        <taxon>Liliopsida</taxon>
        <taxon>Poales</taxon>
        <taxon>Poaceae</taxon>
        <taxon>BOP clade</taxon>
        <taxon>Oryzoideae</taxon>
        <taxon>Oryzeae</taxon>
        <taxon>Oryzinae</taxon>
        <taxon>Oryza</taxon>
    </lineage>
</organism>
<feature type="region of interest" description="Disordered" evidence="1">
    <location>
        <begin position="134"/>
        <end position="156"/>
    </location>
</feature>
<evidence type="ECO:0000313" key="3">
    <source>
        <dbReference type="Proteomes" id="UP000026960"/>
    </source>
</evidence>
<protein>
    <submittedName>
        <fullName evidence="2">Uncharacterized protein</fullName>
    </submittedName>
</protein>
<proteinExistence type="predicted"/>
<evidence type="ECO:0000256" key="1">
    <source>
        <dbReference type="SAM" id="MobiDB-lite"/>
    </source>
</evidence>
<keyword evidence="3" id="KW-1185">Reference proteome</keyword>
<dbReference type="STRING" id="65489.A0A0D3HN45"/>
<dbReference type="PaxDb" id="65489-OBART11G17260.1"/>
<sequence>MDSEPELNALPLPPLLALPEPQANGTARPWNLRQRTRRCPAASISWAAAVPVPSSYRRRKRAPFLVALTPEEIEEDIYVPTSPSLPLAPPSSPSHRRPLPPVSATVLPKSPPSPSLPSAPLSSLLLCARLRHGGSASGAEADGEGDGGRYCEFSSS</sequence>
<feature type="region of interest" description="Disordered" evidence="1">
    <location>
        <begin position="80"/>
        <end position="118"/>
    </location>
</feature>
<dbReference type="HOGENOM" id="CLU_1689398_0_0_1"/>
<reference evidence="2" key="1">
    <citation type="journal article" date="2009" name="Rice">
        <title>De Novo Next Generation Sequencing of Plant Genomes.</title>
        <authorList>
            <person name="Rounsley S."/>
            <person name="Marri P.R."/>
            <person name="Yu Y."/>
            <person name="He R."/>
            <person name="Sisneros N."/>
            <person name="Goicoechea J.L."/>
            <person name="Lee S.J."/>
            <person name="Angelova A."/>
            <person name="Kudrna D."/>
            <person name="Luo M."/>
            <person name="Affourtit J."/>
            <person name="Desany B."/>
            <person name="Knight J."/>
            <person name="Niazi F."/>
            <person name="Egholm M."/>
            <person name="Wing R.A."/>
        </authorList>
    </citation>
    <scope>NUCLEOTIDE SEQUENCE [LARGE SCALE GENOMIC DNA]</scope>
    <source>
        <strain evidence="2">cv. IRGC 105608</strain>
    </source>
</reference>
<evidence type="ECO:0000313" key="2">
    <source>
        <dbReference type="EnsemblPlants" id="OBART11G17260.1"/>
    </source>
</evidence>
<dbReference type="Proteomes" id="UP000026960">
    <property type="component" value="Chromosome 11"/>
</dbReference>
<dbReference type="AlphaFoldDB" id="A0A0D3HN45"/>
<reference evidence="2" key="2">
    <citation type="submission" date="2015-03" db="UniProtKB">
        <authorList>
            <consortium name="EnsemblPlants"/>
        </authorList>
    </citation>
    <scope>IDENTIFICATION</scope>
</reference>
<name>A0A0D3HN45_9ORYZ</name>
<dbReference type="EnsemblPlants" id="OBART11G17260.1">
    <property type="protein sequence ID" value="OBART11G17260.1"/>
    <property type="gene ID" value="OBART11G17260"/>
</dbReference>
<dbReference type="Gramene" id="OBART11G17260.1">
    <property type="protein sequence ID" value="OBART11G17260.1"/>
    <property type="gene ID" value="OBART11G17260"/>
</dbReference>
<accession>A0A0D3HN45</accession>